<evidence type="ECO:0000256" key="1">
    <source>
        <dbReference type="SAM" id="MobiDB-lite"/>
    </source>
</evidence>
<feature type="compositionally biased region" description="Polar residues" evidence="1">
    <location>
        <begin position="1"/>
        <end position="11"/>
    </location>
</feature>
<evidence type="ECO:0000313" key="2">
    <source>
        <dbReference type="EMBL" id="CAI8959145.1"/>
    </source>
</evidence>
<name>A0ABN8X9I2_9GAMM</name>
<gene>
    <name evidence="2" type="ORF">MSZNOR_4621</name>
</gene>
<evidence type="ECO:0000313" key="3">
    <source>
        <dbReference type="Proteomes" id="UP001162030"/>
    </source>
</evidence>
<feature type="region of interest" description="Disordered" evidence="1">
    <location>
        <begin position="1"/>
        <end position="20"/>
    </location>
</feature>
<reference evidence="2 3" key="1">
    <citation type="submission" date="2023-03" db="EMBL/GenBank/DDBJ databases">
        <authorList>
            <person name="Pearce D."/>
        </authorList>
    </citation>
    <scope>NUCLEOTIDE SEQUENCE [LARGE SCALE GENOMIC DNA]</scope>
    <source>
        <strain evidence="2">Msz</strain>
    </source>
</reference>
<protein>
    <submittedName>
        <fullName evidence="2">Uncharacterized protein</fullName>
    </submittedName>
</protein>
<dbReference type="Proteomes" id="UP001162030">
    <property type="component" value="Chromosome"/>
</dbReference>
<proteinExistence type="predicted"/>
<keyword evidence="3" id="KW-1185">Reference proteome</keyword>
<sequence length="63" mass="6839">MTLKTLQNTPPTSIPHPQLSSITHGFVGKALPAYESLSRSTLAEGTKRLLPGLFSRTSEMKTL</sequence>
<accession>A0ABN8X9I2</accession>
<dbReference type="EMBL" id="OX458333">
    <property type="protein sequence ID" value="CAI8959145.1"/>
    <property type="molecule type" value="Genomic_DNA"/>
</dbReference>
<organism evidence="2 3">
    <name type="scientific">Methylocaldum szegediense</name>
    <dbReference type="NCBI Taxonomy" id="73780"/>
    <lineage>
        <taxon>Bacteria</taxon>
        <taxon>Pseudomonadati</taxon>
        <taxon>Pseudomonadota</taxon>
        <taxon>Gammaproteobacteria</taxon>
        <taxon>Methylococcales</taxon>
        <taxon>Methylococcaceae</taxon>
        <taxon>Methylocaldum</taxon>
    </lineage>
</organism>